<dbReference type="InterPro" id="IPR012678">
    <property type="entry name" value="Ribosomal_uL23/eL15/eS24_sf"/>
</dbReference>
<dbReference type="EMBL" id="CWGJ01000006">
    <property type="protein sequence ID" value="CRX37849.1"/>
    <property type="molecule type" value="Genomic_DNA"/>
</dbReference>
<dbReference type="InterPro" id="IPR013025">
    <property type="entry name" value="Ribosomal_uL23-like"/>
</dbReference>
<dbReference type="OrthoDB" id="9793353at2"/>
<dbReference type="RefSeq" id="WP_098037698.1">
    <property type="nucleotide sequence ID" value="NZ_CWGJ01000006.1"/>
</dbReference>
<sequence length="113" mass="12800">MATRKNDPFAIIKHLHVTEKSKVLQELKNASSNPSVKRCESPKYVFIVDKTANKQEIKQAVEEIYKEKNIKVMKVNTIQVKSKARRVRGREGMTASFKKAVVTLDVGDSIEVV</sequence>
<protein>
    <recommendedName>
        <fullName evidence="4">Large ribosomal subunit protein uL23</fullName>
    </recommendedName>
</protein>
<dbReference type="GO" id="GO:0005840">
    <property type="term" value="C:ribosome"/>
    <property type="evidence" value="ECO:0007669"/>
    <property type="project" value="UniProtKB-KW"/>
</dbReference>
<keyword evidence="4" id="KW-0699">rRNA-binding</keyword>
<dbReference type="Pfam" id="PF00276">
    <property type="entry name" value="Ribosomal_L23"/>
    <property type="match status" value="1"/>
</dbReference>
<dbReference type="InterPro" id="IPR012677">
    <property type="entry name" value="Nucleotide-bd_a/b_plait_sf"/>
</dbReference>
<keyword evidence="2 4" id="KW-0689">Ribosomal protein</keyword>
<name>A0A0H5DQK4_9BACT</name>
<evidence type="ECO:0000256" key="3">
    <source>
        <dbReference type="ARBA" id="ARBA00023274"/>
    </source>
</evidence>
<evidence type="ECO:0000256" key="2">
    <source>
        <dbReference type="ARBA" id="ARBA00022980"/>
    </source>
</evidence>
<dbReference type="NCBIfam" id="NF004363">
    <property type="entry name" value="PRK05738.2-4"/>
    <property type="match status" value="1"/>
</dbReference>
<evidence type="ECO:0000256" key="1">
    <source>
        <dbReference type="ARBA" id="ARBA00006700"/>
    </source>
</evidence>
<keyword evidence="3 4" id="KW-0687">Ribonucleoprotein</keyword>
<accession>A0A0H5DQK4</accession>
<dbReference type="GO" id="GO:0006412">
    <property type="term" value="P:translation"/>
    <property type="evidence" value="ECO:0007669"/>
    <property type="project" value="UniProtKB-UniRule"/>
</dbReference>
<comment type="subunit">
    <text evidence="4">Part of the 50S ribosomal subunit. Contacts protein L29, and trigger factor when it is bound to the ribosome.</text>
</comment>
<comment type="function">
    <text evidence="4">One of the early assembly proteins it binds 23S rRNA. One of the proteins that surrounds the polypeptide exit tunnel on the outside of the ribosome. Forms the main docking site for trigger factor binding to the ribosome.</text>
</comment>
<proteinExistence type="inferred from homology"/>
<dbReference type="GO" id="GO:0003735">
    <property type="term" value="F:structural constituent of ribosome"/>
    <property type="evidence" value="ECO:0007669"/>
    <property type="project" value="InterPro"/>
</dbReference>
<evidence type="ECO:0000313" key="5">
    <source>
        <dbReference type="EMBL" id="CRX37849.1"/>
    </source>
</evidence>
<gene>
    <name evidence="4 5" type="primary">rplW</name>
    <name evidence="5" type="ORF">ELAC_0494</name>
</gene>
<dbReference type="GO" id="GO:0019843">
    <property type="term" value="F:rRNA binding"/>
    <property type="evidence" value="ECO:0007669"/>
    <property type="project" value="UniProtKB-UniRule"/>
</dbReference>
<dbReference type="SUPFAM" id="SSF54189">
    <property type="entry name" value="Ribosomal proteins S24e, L23 and L15e"/>
    <property type="match status" value="1"/>
</dbReference>
<dbReference type="GO" id="GO:1990904">
    <property type="term" value="C:ribonucleoprotein complex"/>
    <property type="evidence" value="ECO:0007669"/>
    <property type="project" value="UniProtKB-KW"/>
</dbReference>
<dbReference type="HAMAP" id="MF_01369_B">
    <property type="entry name" value="Ribosomal_uL23_B"/>
    <property type="match status" value="1"/>
</dbReference>
<dbReference type="Gene3D" id="3.30.70.330">
    <property type="match status" value="1"/>
</dbReference>
<reference evidence="6" key="1">
    <citation type="submission" date="2015-06" db="EMBL/GenBank/DDBJ databases">
        <authorList>
            <person name="Bertelli C."/>
        </authorList>
    </citation>
    <scope>NUCLEOTIDE SEQUENCE [LARGE SCALE GENOMIC DNA]</scope>
    <source>
        <strain evidence="6">CRIB-30</strain>
    </source>
</reference>
<evidence type="ECO:0000313" key="6">
    <source>
        <dbReference type="Proteomes" id="UP000220251"/>
    </source>
</evidence>
<evidence type="ECO:0000256" key="4">
    <source>
        <dbReference type="HAMAP-Rule" id="MF_01369"/>
    </source>
</evidence>
<comment type="similarity">
    <text evidence="1 4">Belongs to the universal ribosomal protein uL23 family.</text>
</comment>
<organism evidence="5 6">
    <name type="scientific">Estrella lausannensis</name>
    <dbReference type="NCBI Taxonomy" id="483423"/>
    <lineage>
        <taxon>Bacteria</taxon>
        <taxon>Pseudomonadati</taxon>
        <taxon>Chlamydiota</taxon>
        <taxon>Chlamydiia</taxon>
        <taxon>Parachlamydiales</taxon>
        <taxon>Candidatus Criblamydiaceae</taxon>
        <taxon>Estrella</taxon>
    </lineage>
</organism>
<dbReference type="AlphaFoldDB" id="A0A0H5DQK4"/>
<dbReference type="PANTHER" id="PTHR11620">
    <property type="entry name" value="60S RIBOSOMAL PROTEIN L23A"/>
    <property type="match status" value="1"/>
</dbReference>
<dbReference type="Proteomes" id="UP000220251">
    <property type="component" value="Unassembled WGS sequence"/>
</dbReference>
<keyword evidence="6" id="KW-1185">Reference proteome</keyword>
<keyword evidence="4" id="KW-0694">RNA-binding</keyword>